<sequence length="366" mass="38261">MIWCKQAKAATTHHCHVGSHGYSPVAWNAKGSDSTPAPTVELAMTKTELRAEEPPLSSGSSTPTRTGGSGGTYSLMSAANKKRKLGHGSAPAAPVDPRFQVDSDFSDGDASDGAEDGAPEPRAGSAVAAAAAGKSRRGAGAAAAAAPKRAAAPSHVTPEDDDTGALEERGEGEGVSDGEGEGVSDGEGGASDGGGDGGAAAEGAQAAAEDEPRRRRKKVLSRKRLEAVNEASDKRGIIFVSRIPPHMKPHKLRQLLEPYGTLGRVYCSPEDPALRRLRKQKGGNSGKNFTEGWVEFEDKRRAKRAAVCLEVPAWCGFLPVDSIESVGSGVMQNVLNAMVPRFLAQLRTDYQLWASGDESRKPVGEL</sequence>
<dbReference type="GO" id="GO:0003723">
    <property type="term" value="F:RNA binding"/>
    <property type="evidence" value="ECO:0007669"/>
    <property type="project" value="UniProtKB-KW"/>
</dbReference>
<feature type="compositionally biased region" description="Acidic residues" evidence="5">
    <location>
        <begin position="174"/>
        <end position="184"/>
    </location>
</feature>
<evidence type="ECO:0000256" key="2">
    <source>
        <dbReference type="ARBA" id="ARBA00005819"/>
    </source>
</evidence>
<dbReference type="InterPro" id="IPR012677">
    <property type="entry name" value="Nucleotide-bd_a/b_plait_sf"/>
</dbReference>
<feature type="compositionally biased region" description="Low complexity" evidence="5">
    <location>
        <begin position="120"/>
        <end position="153"/>
    </location>
</feature>
<dbReference type="GO" id="GO:0000480">
    <property type="term" value="P:endonucleolytic cleavage in 5'-ETS of tricistronic rRNA transcript (SSU-rRNA, 5.8S rRNA, LSU-rRNA)"/>
    <property type="evidence" value="ECO:0007669"/>
    <property type="project" value="TreeGrafter"/>
</dbReference>
<dbReference type="GO" id="GO:0000472">
    <property type="term" value="P:endonucleolytic cleavage to generate mature 5'-end of SSU-rRNA from (SSU-rRNA, 5.8S rRNA, LSU-rRNA)"/>
    <property type="evidence" value="ECO:0007669"/>
    <property type="project" value="TreeGrafter"/>
</dbReference>
<evidence type="ECO:0000256" key="5">
    <source>
        <dbReference type="SAM" id="MobiDB-lite"/>
    </source>
</evidence>
<keyword evidence="4" id="KW-0539">Nucleus</keyword>
<comment type="similarity">
    <text evidence="2">Belongs to the ESF2/ABP1 family.</text>
</comment>
<dbReference type="AlphaFoldDB" id="A0A2J7ZMB3"/>
<dbReference type="InterPro" id="IPR035979">
    <property type="entry name" value="RBD_domain_sf"/>
</dbReference>
<dbReference type="CDD" id="cd12263">
    <property type="entry name" value="RRM_ABT1_like"/>
    <property type="match status" value="1"/>
</dbReference>
<dbReference type="OrthoDB" id="426136at2759"/>
<feature type="region of interest" description="Disordered" evidence="5">
    <location>
        <begin position="49"/>
        <end position="226"/>
    </location>
</feature>
<protein>
    <submittedName>
        <fullName evidence="6">Pre-rRNA-processing protein esf-2</fullName>
    </submittedName>
</protein>
<dbReference type="EMBL" id="PGGS01000912">
    <property type="protein sequence ID" value="PNH01390.1"/>
    <property type="molecule type" value="Genomic_DNA"/>
</dbReference>
<evidence type="ECO:0000256" key="4">
    <source>
        <dbReference type="ARBA" id="ARBA00023242"/>
    </source>
</evidence>
<evidence type="ECO:0000313" key="6">
    <source>
        <dbReference type="EMBL" id="PNH01390.1"/>
    </source>
</evidence>
<dbReference type="PANTHER" id="PTHR12311">
    <property type="entry name" value="ACTIVATOR OF BASAL TRANSCRIPTION 1"/>
    <property type="match status" value="1"/>
</dbReference>
<feature type="compositionally biased region" description="Low complexity" evidence="5">
    <location>
        <begin position="57"/>
        <end position="66"/>
    </location>
</feature>
<dbReference type="Proteomes" id="UP000236333">
    <property type="component" value="Unassembled WGS sequence"/>
</dbReference>
<dbReference type="SUPFAM" id="SSF54928">
    <property type="entry name" value="RNA-binding domain, RBD"/>
    <property type="match status" value="1"/>
</dbReference>
<comment type="caution">
    <text evidence="6">The sequence shown here is derived from an EMBL/GenBank/DDBJ whole genome shotgun (WGS) entry which is preliminary data.</text>
</comment>
<dbReference type="GO" id="GO:0034462">
    <property type="term" value="P:small-subunit processome assembly"/>
    <property type="evidence" value="ECO:0007669"/>
    <property type="project" value="TreeGrafter"/>
</dbReference>
<dbReference type="GO" id="GO:0005730">
    <property type="term" value="C:nucleolus"/>
    <property type="evidence" value="ECO:0007669"/>
    <property type="project" value="UniProtKB-SubCell"/>
</dbReference>
<dbReference type="PANTHER" id="PTHR12311:SF7">
    <property type="entry name" value="ACTIVATOR OF BASAL TRANSCRIPTION 1"/>
    <property type="match status" value="1"/>
</dbReference>
<keyword evidence="3" id="KW-0694">RNA-binding</keyword>
<comment type="subcellular location">
    <subcellularLocation>
        <location evidence="1">Nucleus</location>
        <location evidence="1">Nucleolus</location>
    </subcellularLocation>
</comment>
<accession>A0A2J7ZMB3</accession>
<dbReference type="InterPro" id="IPR018971">
    <property type="entry name" value="DUF1997"/>
</dbReference>
<proteinExistence type="inferred from homology"/>
<feature type="compositionally biased region" description="Acidic residues" evidence="5">
    <location>
        <begin position="104"/>
        <end position="118"/>
    </location>
</feature>
<dbReference type="Pfam" id="PF09366">
    <property type="entry name" value="DUF1997"/>
    <property type="match status" value="1"/>
</dbReference>
<gene>
    <name evidence="6" type="ORF">TSOC_012729</name>
</gene>
<organism evidence="6 7">
    <name type="scientific">Tetrabaena socialis</name>
    <dbReference type="NCBI Taxonomy" id="47790"/>
    <lineage>
        <taxon>Eukaryota</taxon>
        <taxon>Viridiplantae</taxon>
        <taxon>Chlorophyta</taxon>
        <taxon>core chlorophytes</taxon>
        <taxon>Chlorophyceae</taxon>
        <taxon>CS clade</taxon>
        <taxon>Chlamydomonadales</taxon>
        <taxon>Tetrabaenaceae</taxon>
        <taxon>Tetrabaena</taxon>
    </lineage>
</organism>
<dbReference type="Gene3D" id="3.30.70.330">
    <property type="match status" value="1"/>
</dbReference>
<dbReference type="InterPro" id="IPR034353">
    <property type="entry name" value="ABT1/ESF2_RRM"/>
</dbReference>
<evidence type="ECO:0000256" key="3">
    <source>
        <dbReference type="ARBA" id="ARBA00022884"/>
    </source>
</evidence>
<name>A0A2J7ZMB3_9CHLO</name>
<feature type="compositionally biased region" description="Gly residues" evidence="5">
    <location>
        <begin position="185"/>
        <end position="200"/>
    </location>
</feature>
<evidence type="ECO:0000313" key="7">
    <source>
        <dbReference type="Proteomes" id="UP000236333"/>
    </source>
</evidence>
<reference evidence="6 7" key="1">
    <citation type="journal article" date="2017" name="Mol. Biol. Evol.">
        <title>The 4-celled Tetrabaena socialis nuclear genome reveals the essential components for genetic control of cell number at the origin of multicellularity in the volvocine lineage.</title>
        <authorList>
            <person name="Featherston J."/>
            <person name="Arakaki Y."/>
            <person name="Hanschen E.R."/>
            <person name="Ferris P.J."/>
            <person name="Michod R.E."/>
            <person name="Olson B.J.S.C."/>
            <person name="Nozaki H."/>
            <person name="Durand P.M."/>
        </authorList>
    </citation>
    <scope>NUCLEOTIDE SEQUENCE [LARGE SCALE GENOMIC DNA]</scope>
    <source>
        <strain evidence="6 7">NIES-571</strain>
    </source>
</reference>
<keyword evidence="7" id="KW-1185">Reference proteome</keyword>
<dbReference type="InterPro" id="IPR039119">
    <property type="entry name" value="ABT1/Esf2"/>
</dbReference>
<evidence type="ECO:0000256" key="1">
    <source>
        <dbReference type="ARBA" id="ARBA00004604"/>
    </source>
</evidence>
<dbReference type="GO" id="GO:0000447">
    <property type="term" value="P:endonucleolytic cleavage in ITS1 to separate SSU-rRNA from 5.8S rRNA and LSU-rRNA from tricistronic rRNA transcript (SSU-rRNA, 5.8S rRNA, LSU-rRNA)"/>
    <property type="evidence" value="ECO:0007669"/>
    <property type="project" value="TreeGrafter"/>
</dbReference>